<keyword evidence="5" id="KW-0687">Ribonucleoprotein</keyword>
<dbReference type="GO" id="GO:0005739">
    <property type="term" value="C:mitochondrion"/>
    <property type="evidence" value="ECO:0007669"/>
    <property type="project" value="UniProtKB-SubCell"/>
</dbReference>
<keyword evidence="3" id="KW-0689">Ribosomal protein</keyword>
<accession>A0AAJ0LXL1</accession>
<evidence type="ECO:0000256" key="1">
    <source>
        <dbReference type="ARBA" id="ARBA00004173"/>
    </source>
</evidence>
<name>A0AAJ0LXL1_9PEZI</name>
<dbReference type="InterPro" id="IPR007980">
    <property type="entry name" value="Ribosomal_uS3m_fun"/>
</dbReference>
<protein>
    <recommendedName>
        <fullName evidence="6">Small ribosomal subunit protein uS3m</fullName>
    </recommendedName>
</protein>
<dbReference type="AlphaFoldDB" id="A0AAJ0LXL1"/>
<dbReference type="GO" id="GO:1990904">
    <property type="term" value="C:ribonucleoprotein complex"/>
    <property type="evidence" value="ECO:0007669"/>
    <property type="project" value="UniProtKB-KW"/>
</dbReference>
<sequence length="206" mass="22647">MAASFPSTASRRIVPPFFSRDHQAGITSLLSATYNKPVTLNLIKVQRPHLEADILAQNVVQRLKDRKNSPRRVIRDAAWKANLPTQPIITAQRQELIQRRATIKPPTLETLKIGSHSQKTGFMGVRDVLKDLALPQVSSVAVEAAGRLSQRITANRAQGKVARNGLTAKGHEHFVRGAEKANTTEGMRAGKRRIGAYGIRVNLGHS</sequence>
<comment type="subcellular location">
    <subcellularLocation>
        <location evidence="1">Mitochondrion</location>
    </subcellularLocation>
</comment>
<evidence type="ECO:0000256" key="2">
    <source>
        <dbReference type="ARBA" id="ARBA00010761"/>
    </source>
</evidence>
<evidence type="ECO:0000256" key="5">
    <source>
        <dbReference type="ARBA" id="ARBA00023274"/>
    </source>
</evidence>
<keyword evidence="4" id="KW-0496">Mitochondrion</keyword>
<dbReference type="GO" id="GO:0003735">
    <property type="term" value="F:structural constituent of ribosome"/>
    <property type="evidence" value="ECO:0007669"/>
    <property type="project" value="InterPro"/>
</dbReference>
<evidence type="ECO:0000256" key="4">
    <source>
        <dbReference type="ARBA" id="ARBA00023128"/>
    </source>
</evidence>
<evidence type="ECO:0000313" key="8">
    <source>
        <dbReference type="Proteomes" id="UP001271007"/>
    </source>
</evidence>
<dbReference type="GO" id="GO:0006412">
    <property type="term" value="P:translation"/>
    <property type="evidence" value="ECO:0007669"/>
    <property type="project" value="InterPro"/>
</dbReference>
<keyword evidence="8" id="KW-1185">Reference proteome</keyword>
<dbReference type="EMBL" id="JAWDJX010000001">
    <property type="protein sequence ID" value="KAK3059115.1"/>
    <property type="molecule type" value="Genomic_DNA"/>
</dbReference>
<organism evidence="7 8">
    <name type="scientific">Extremus antarcticus</name>
    <dbReference type="NCBI Taxonomy" id="702011"/>
    <lineage>
        <taxon>Eukaryota</taxon>
        <taxon>Fungi</taxon>
        <taxon>Dikarya</taxon>
        <taxon>Ascomycota</taxon>
        <taxon>Pezizomycotina</taxon>
        <taxon>Dothideomycetes</taxon>
        <taxon>Dothideomycetidae</taxon>
        <taxon>Mycosphaerellales</taxon>
        <taxon>Extremaceae</taxon>
        <taxon>Extremus</taxon>
    </lineage>
</organism>
<dbReference type="GO" id="GO:0005840">
    <property type="term" value="C:ribosome"/>
    <property type="evidence" value="ECO:0007669"/>
    <property type="project" value="UniProtKB-KW"/>
</dbReference>
<gene>
    <name evidence="7" type="ORF">LTR09_000681</name>
</gene>
<reference evidence="7" key="1">
    <citation type="submission" date="2023-04" db="EMBL/GenBank/DDBJ databases">
        <title>Black Yeasts Isolated from many extreme environments.</title>
        <authorList>
            <person name="Coleine C."/>
            <person name="Stajich J.E."/>
            <person name="Selbmann L."/>
        </authorList>
    </citation>
    <scope>NUCLEOTIDE SEQUENCE</scope>
    <source>
        <strain evidence="7">CCFEE 5312</strain>
    </source>
</reference>
<proteinExistence type="inferred from homology"/>
<dbReference type="Proteomes" id="UP001271007">
    <property type="component" value="Unassembled WGS sequence"/>
</dbReference>
<evidence type="ECO:0000313" key="7">
    <source>
        <dbReference type="EMBL" id="KAK3059115.1"/>
    </source>
</evidence>
<evidence type="ECO:0000256" key="6">
    <source>
        <dbReference type="ARBA" id="ARBA00035157"/>
    </source>
</evidence>
<comment type="similarity">
    <text evidence="2">Belongs to the universal ribosomal protein uS3 family.</text>
</comment>
<comment type="caution">
    <text evidence="7">The sequence shown here is derived from an EMBL/GenBank/DDBJ whole genome shotgun (WGS) entry which is preliminary data.</text>
</comment>
<dbReference type="Pfam" id="PF05316">
    <property type="entry name" value="VAR1"/>
    <property type="match status" value="1"/>
</dbReference>
<evidence type="ECO:0000256" key="3">
    <source>
        <dbReference type="ARBA" id="ARBA00022980"/>
    </source>
</evidence>